<comment type="similarity">
    <text evidence="2 13">Belongs to the HPrK/P family.</text>
</comment>
<comment type="domain">
    <text evidence="13">The Walker A ATP-binding motif also binds Pi and PPi.</text>
</comment>
<gene>
    <name evidence="13 16" type="primary">hprK</name>
    <name evidence="16" type="ORF">R4Y45_03095</name>
</gene>
<evidence type="ECO:0000259" key="15">
    <source>
        <dbReference type="Pfam" id="PF07475"/>
    </source>
</evidence>
<dbReference type="NCBIfam" id="TIGR00679">
    <property type="entry name" value="hpr-ser"/>
    <property type="match status" value="1"/>
</dbReference>
<dbReference type="EC" id="2.7.11.-" evidence="13"/>
<feature type="active site" description="Proton acceptor; for phosphorylation activity. Proton donor; for dephosphorylation activity" evidence="13">
    <location>
        <position position="173"/>
    </location>
</feature>
<feature type="binding site" evidence="13">
    <location>
        <position position="198"/>
    </location>
    <ligand>
        <name>Mg(2+)</name>
        <dbReference type="ChEBI" id="CHEBI:18420"/>
    </ligand>
</feature>
<keyword evidence="17" id="KW-1185">Reference proteome</keyword>
<evidence type="ECO:0000256" key="11">
    <source>
        <dbReference type="ARBA" id="ARBA00033012"/>
    </source>
</evidence>
<proteinExistence type="inferred from homology"/>
<feature type="region of interest" description="Important for the catalytic mechanism of both phosphorylation and dephosphorylation" evidence="13">
    <location>
        <begin position="197"/>
        <end position="206"/>
    </location>
</feature>
<protein>
    <recommendedName>
        <fullName evidence="3 13">HPr kinase/phosphorylase</fullName>
        <shortName evidence="13">HPrK/P</shortName>
        <ecNumber evidence="13">2.7.11.-</ecNumber>
        <ecNumber evidence="13">2.7.4.-</ecNumber>
    </recommendedName>
    <alternativeName>
        <fullName evidence="11 13">HPr(Ser) kinase/phosphorylase</fullName>
    </alternativeName>
</protein>
<evidence type="ECO:0000256" key="9">
    <source>
        <dbReference type="ARBA" id="ARBA00023268"/>
    </source>
</evidence>
<comment type="catalytic activity">
    <reaction evidence="1 13">
        <text>[HPr protein]-L-serine + ATP = [HPr protein]-O-phospho-L-serine + ADP + H(+)</text>
        <dbReference type="Rhea" id="RHEA:46600"/>
        <dbReference type="Rhea" id="RHEA-COMP:11602"/>
        <dbReference type="Rhea" id="RHEA-COMP:11603"/>
        <dbReference type="ChEBI" id="CHEBI:15378"/>
        <dbReference type="ChEBI" id="CHEBI:29999"/>
        <dbReference type="ChEBI" id="CHEBI:30616"/>
        <dbReference type="ChEBI" id="CHEBI:83421"/>
        <dbReference type="ChEBI" id="CHEBI:456216"/>
    </reaction>
</comment>
<evidence type="ECO:0000256" key="7">
    <source>
        <dbReference type="ARBA" id="ARBA00022777"/>
    </source>
</evidence>
<dbReference type="InterPro" id="IPR028979">
    <property type="entry name" value="Ser_kin/Pase_Hpr-like_N_sf"/>
</dbReference>
<evidence type="ECO:0000256" key="5">
    <source>
        <dbReference type="ARBA" id="ARBA00022679"/>
    </source>
</evidence>
<comment type="miscellaneous">
    <text evidence="13">Both phosphorylation and phosphorolysis are carried out by the same active site and suggest a common mechanism for both reactions.</text>
</comment>
<evidence type="ECO:0000313" key="17">
    <source>
        <dbReference type="Proteomes" id="UP001377804"/>
    </source>
</evidence>
<name>A0ABU8SFX1_9LACO</name>
<feature type="binding site" evidence="13">
    <location>
        <begin position="149"/>
        <end position="156"/>
    </location>
    <ligand>
        <name>ATP</name>
        <dbReference type="ChEBI" id="CHEBI:30616"/>
    </ligand>
</feature>
<dbReference type="EC" id="2.7.4.-" evidence="13"/>
<reference evidence="16 17" key="1">
    <citation type="submission" date="2023-10" db="EMBL/GenBank/DDBJ databases">
        <title>Holzapfeliella saturejae sp. nov. isolated from Satureja montana flowers.</title>
        <authorList>
            <person name="Alcantara C."/>
            <person name="Zuniga M."/>
            <person name="Landete J.M."/>
            <person name="Monedero V."/>
        </authorList>
    </citation>
    <scope>NUCLEOTIDE SEQUENCE [LARGE SCALE GENOMIC DNA]</scope>
    <source>
        <strain evidence="16 17">He02</strain>
    </source>
</reference>
<keyword evidence="8 13" id="KW-0067">ATP-binding</keyword>
<evidence type="ECO:0000256" key="10">
    <source>
        <dbReference type="ARBA" id="ARBA00023277"/>
    </source>
</evidence>
<dbReference type="GO" id="GO:0016301">
    <property type="term" value="F:kinase activity"/>
    <property type="evidence" value="ECO:0007669"/>
    <property type="project" value="UniProtKB-KW"/>
</dbReference>
<dbReference type="SUPFAM" id="SSF53795">
    <property type="entry name" value="PEP carboxykinase-like"/>
    <property type="match status" value="1"/>
</dbReference>
<evidence type="ECO:0000256" key="8">
    <source>
        <dbReference type="ARBA" id="ARBA00022840"/>
    </source>
</evidence>
<dbReference type="EMBL" id="JAWMWG010000001">
    <property type="protein sequence ID" value="MEJ6348214.1"/>
    <property type="molecule type" value="Genomic_DNA"/>
</dbReference>
<keyword evidence="10 13" id="KW-0119">Carbohydrate metabolism</keyword>
<organism evidence="16 17">
    <name type="scientific">Holzapfeliella saturejae</name>
    <dbReference type="NCBI Taxonomy" id="3082953"/>
    <lineage>
        <taxon>Bacteria</taxon>
        <taxon>Bacillati</taxon>
        <taxon>Bacillota</taxon>
        <taxon>Bacilli</taxon>
        <taxon>Lactobacillales</taxon>
        <taxon>Lactobacillaceae</taxon>
        <taxon>Holzapfeliella</taxon>
    </lineage>
</organism>
<dbReference type="Gene3D" id="3.40.50.300">
    <property type="entry name" value="P-loop containing nucleotide triphosphate hydrolases"/>
    <property type="match status" value="1"/>
</dbReference>
<dbReference type="SUPFAM" id="SSF75138">
    <property type="entry name" value="HprK N-terminal domain-like"/>
    <property type="match status" value="1"/>
</dbReference>
<evidence type="ECO:0000256" key="3">
    <source>
        <dbReference type="ARBA" id="ARBA00018922"/>
    </source>
</evidence>
<feature type="region of interest" description="Important for the catalytic mechanism of dephosphorylation" evidence="13">
    <location>
        <begin position="260"/>
        <end position="265"/>
    </location>
</feature>
<dbReference type="InterPro" id="IPR011126">
    <property type="entry name" value="Hpr_kin/Pase_Hpr_N"/>
</dbReference>
<evidence type="ECO:0000256" key="4">
    <source>
        <dbReference type="ARBA" id="ARBA00022527"/>
    </source>
</evidence>
<feature type="active site" evidence="13">
    <location>
        <position position="239"/>
    </location>
</feature>
<accession>A0ABU8SFX1</accession>
<dbReference type="InterPro" id="IPR003755">
    <property type="entry name" value="HPr(Ser)_kin/Pase"/>
</dbReference>
<evidence type="ECO:0000256" key="6">
    <source>
        <dbReference type="ARBA" id="ARBA00022741"/>
    </source>
</evidence>
<dbReference type="Pfam" id="PF07475">
    <property type="entry name" value="Hpr_kinase_C"/>
    <property type="match status" value="1"/>
</dbReference>
<keyword evidence="9 13" id="KW-0511">Multifunctional enzyme</keyword>
<feature type="binding site" evidence="13">
    <location>
        <position position="156"/>
    </location>
    <ligand>
        <name>Mg(2+)</name>
        <dbReference type="ChEBI" id="CHEBI:18420"/>
    </ligand>
</feature>
<comment type="function">
    <text evidence="13">Catalyzes the ATP- as well as the pyrophosphate-dependent phosphorylation of a specific serine residue in HPr, a phosphocarrier protein of the phosphoenolpyruvate-dependent sugar phosphotransferase system (PTS). HprK/P also catalyzes the pyrophosphate-producing, inorganic phosphate-dependent dephosphorylation (phosphorolysis) of seryl-phosphorylated HPr (P-Ser-HPr). The two antagonistic activities of HprK/P are regulated by several intracellular metabolites, which change their concentration in response to the absence or presence of rapidly metabolisable carbon sources (glucose, fructose, etc.) in the growth medium. Therefore, by controlling the phosphorylation state of HPr, HPrK/P is a sensor enzyme that plays a major role in the regulation of carbon metabolism and sugar transport: it mediates carbon catabolite repression (CCR), and regulates PTS-catalyzed carbohydrate uptake and inducer exclusion.</text>
</comment>
<dbReference type="Proteomes" id="UP001377804">
    <property type="component" value="Unassembled WGS sequence"/>
</dbReference>
<dbReference type="HAMAP" id="MF_01249">
    <property type="entry name" value="HPr_kinase"/>
    <property type="match status" value="1"/>
</dbReference>
<feature type="domain" description="HPr kinase/phosphorylase C-terminal" evidence="15">
    <location>
        <begin position="126"/>
        <end position="294"/>
    </location>
</feature>
<dbReference type="PANTHER" id="PTHR30305">
    <property type="entry name" value="PROTEIN YJDM-RELATED"/>
    <property type="match status" value="1"/>
</dbReference>
<dbReference type="CDD" id="cd01918">
    <property type="entry name" value="HprK_C"/>
    <property type="match status" value="1"/>
</dbReference>
<feature type="domain" description="HPr(Ser) kinase/phosphorylase N-terminal" evidence="14">
    <location>
        <begin position="2"/>
        <end position="123"/>
    </location>
</feature>
<comment type="caution">
    <text evidence="16">The sequence shown here is derived from an EMBL/GenBank/DDBJ whole genome shotgun (WGS) entry which is preliminary data.</text>
</comment>
<keyword evidence="4 13" id="KW-0723">Serine/threonine-protein kinase</keyword>
<dbReference type="InterPro" id="IPR011104">
    <property type="entry name" value="Hpr_kin/Pase_C"/>
</dbReference>
<dbReference type="InterPro" id="IPR027417">
    <property type="entry name" value="P-loop_NTPase"/>
</dbReference>
<feature type="active site" evidence="13">
    <location>
        <position position="155"/>
    </location>
</feature>
<feature type="active site" evidence="13">
    <location>
        <position position="134"/>
    </location>
</feature>
<evidence type="ECO:0000256" key="2">
    <source>
        <dbReference type="ARBA" id="ARBA00006883"/>
    </source>
</evidence>
<sequence>MKDFAKDNDLTVLVGEEYLDSKRVYVSDISRPGLELTGYFDYYPHERIQLFGMTEISFANQLTPDERLEVFTKMCTESTPVFLISRDLTPPKELVEAAEKNKMPVLISKLPTTRLSSVITDYLDYKLAERQSIHGVLVEIYGTGILLTGNSGIGKSETALELVQRGHRLIADDRVDVFQQDEKTIVGEAPSILKHLLEIRGIGIVDVMNLFGVGAVRQSTPVSLIINLENWDPKASYDRLGSADDYQTIFDVDVPKMTIPVKVGRNLSIIIEVAAMNFRAKNLGFDATKVFENQLTELIEQNKQNNQGDANS</sequence>
<keyword evidence="5 13" id="KW-0808">Transferase</keyword>
<evidence type="ECO:0000256" key="12">
    <source>
        <dbReference type="ARBA" id="ARBA00047657"/>
    </source>
</evidence>
<comment type="cofactor">
    <cofactor evidence="13">
        <name>Mg(2+)</name>
        <dbReference type="ChEBI" id="CHEBI:18420"/>
    </cofactor>
</comment>
<dbReference type="Gene3D" id="3.40.1390.20">
    <property type="entry name" value="HprK N-terminal domain-like"/>
    <property type="match status" value="1"/>
</dbReference>
<comment type="catalytic activity">
    <reaction evidence="12 13">
        <text>[HPr protein]-O-phospho-L-serine + phosphate + H(+) = [HPr protein]-L-serine + diphosphate</text>
        <dbReference type="Rhea" id="RHEA:46604"/>
        <dbReference type="Rhea" id="RHEA-COMP:11602"/>
        <dbReference type="Rhea" id="RHEA-COMP:11603"/>
        <dbReference type="ChEBI" id="CHEBI:15378"/>
        <dbReference type="ChEBI" id="CHEBI:29999"/>
        <dbReference type="ChEBI" id="CHEBI:33019"/>
        <dbReference type="ChEBI" id="CHEBI:43474"/>
        <dbReference type="ChEBI" id="CHEBI:83421"/>
    </reaction>
</comment>
<evidence type="ECO:0000256" key="13">
    <source>
        <dbReference type="HAMAP-Rule" id="MF_01249"/>
    </source>
</evidence>
<keyword evidence="13" id="KW-0479">Metal-binding</keyword>
<evidence type="ECO:0000256" key="1">
    <source>
        <dbReference type="ARBA" id="ARBA00001120"/>
    </source>
</evidence>
<keyword evidence="6 13" id="KW-0547">Nucleotide-binding</keyword>
<keyword evidence="7 13" id="KW-0418">Kinase</keyword>
<evidence type="ECO:0000259" key="14">
    <source>
        <dbReference type="Pfam" id="PF02603"/>
    </source>
</evidence>
<comment type="subunit">
    <text evidence="13">Homohexamer.</text>
</comment>
<dbReference type="PANTHER" id="PTHR30305:SF1">
    <property type="entry name" value="HPR KINASE_PHOSPHORYLASE"/>
    <property type="match status" value="1"/>
</dbReference>
<keyword evidence="13" id="KW-0460">Magnesium</keyword>
<dbReference type="Pfam" id="PF02603">
    <property type="entry name" value="Hpr_kinase_N"/>
    <property type="match status" value="1"/>
</dbReference>
<evidence type="ECO:0000313" key="16">
    <source>
        <dbReference type="EMBL" id="MEJ6348214.1"/>
    </source>
</evidence>